<dbReference type="OrthoDB" id="5372935at2759"/>
<dbReference type="Proteomes" id="UP000248423">
    <property type="component" value="Unassembled WGS sequence"/>
</dbReference>
<name>A0A319DW72_ASPSB</name>
<dbReference type="PANTHER" id="PTHR42085:SF2">
    <property type="entry name" value="F-BOX DOMAIN-CONTAINING PROTEIN"/>
    <property type="match status" value="1"/>
</dbReference>
<organism evidence="3 4">
    <name type="scientific">Aspergillus sclerotiicarbonarius (strain CBS 121057 / IBT 28362)</name>
    <dbReference type="NCBI Taxonomy" id="1448318"/>
    <lineage>
        <taxon>Eukaryota</taxon>
        <taxon>Fungi</taxon>
        <taxon>Dikarya</taxon>
        <taxon>Ascomycota</taxon>
        <taxon>Pezizomycotina</taxon>
        <taxon>Eurotiomycetes</taxon>
        <taxon>Eurotiomycetidae</taxon>
        <taxon>Eurotiales</taxon>
        <taxon>Aspergillaceae</taxon>
        <taxon>Aspergillus</taxon>
        <taxon>Aspergillus subgen. Circumdati</taxon>
    </lineage>
</organism>
<dbReference type="EMBL" id="KZ826403">
    <property type="protein sequence ID" value="PYI01986.1"/>
    <property type="molecule type" value="Genomic_DNA"/>
</dbReference>
<feature type="region of interest" description="Disordered" evidence="2">
    <location>
        <begin position="1"/>
        <end position="35"/>
    </location>
</feature>
<accession>A0A319DW72</accession>
<dbReference type="PANTHER" id="PTHR42085">
    <property type="entry name" value="F-BOX DOMAIN-CONTAINING PROTEIN"/>
    <property type="match status" value="1"/>
</dbReference>
<evidence type="ECO:0000313" key="3">
    <source>
        <dbReference type="EMBL" id="PYI01986.1"/>
    </source>
</evidence>
<dbReference type="InterPro" id="IPR038883">
    <property type="entry name" value="AN11006-like"/>
</dbReference>
<evidence type="ECO:0000256" key="2">
    <source>
        <dbReference type="SAM" id="MobiDB-lite"/>
    </source>
</evidence>
<sequence length="324" mass="37383">MSKMNSLSKALEKVNLNDAASSSSPRKAKPQRTRRLKNAPVEPFRFFDLPSEIRLRIYGFVLFTPRRRRTPLRTTGNVGASSKRNPPLSPTSHRVALFLTSRRMHNEASDYFYSTQTFRLFHIQDYSRMPTIRAIAPQYRPSIATIELILGSSWTAPPREWTVNHSLGLEEMVRIRTFKVFIECDPSHPVFEGFRISKDYYTDFAGDLLNEVLSRLPNLEYVEFDAWPSVRKSGALMKRLMEDVRAAGRKIAWGPDRGWTDFDGEEFSDDVYGIRAHEKAQEQAKQEKDRLMKAQEEARELARLNGFPPPQMLPLPLLSPYLND</sequence>
<keyword evidence="4" id="KW-1185">Reference proteome</keyword>
<reference evidence="3 4" key="1">
    <citation type="submission" date="2018-02" db="EMBL/GenBank/DDBJ databases">
        <title>The genomes of Aspergillus section Nigri reveals drivers in fungal speciation.</title>
        <authorList>
            <consortium name="DOE Joint Genome Institute"/>
            <person name="Vesth T.C."/>
            <person name="Nybo J."/>
            <person name="Theobald S."/>
            <person name="Brandl J."/>
            <person name="Frisvad J.C."/>
            <person name="Nielsen K.F."/>
            <person name="Lyhne E.K."/>
            <person name="Kogle M.E."/>
            <person name="Kuo A."/>
            <person name="Riley R."/>
            <person name="Clum A."/>
            <person name="Nolan M."/>
            <person name="Lipzen A."/>
            <person name="Salamov A."/>
            <person name="Henrissat B."/>
            <person name="Wiebenga A."/>
            <person name="De vries R.P."/>
            <person name="Grigoriev I.V."/>
            <person name="Mortensen U.H."/>
            <person name="Andersen M.R."/>
            <person name="Baker S.E."/>
        </authorList>
    </citation>
    <scope>NUCLEOTIDE SEQUENCE [LARGE SCALE GENOMIC DNA]</scope>
    <source>
        <strain evidence="3 4">CBS 121057</strain>
    </source>
</reference>
<proteinExistence type="predicted"/>
<dbReference type="AlphaFoldDB" id="A0A319DW72"/>
<gene>
    <name evidence="3" type="ORF">BO78DRAFT_400922</name>
</gene>
<evidence type="ECO:0008006" key="5">
    <source>
        <dbReference type="Google" id="ProtNLM"/>
    </source>
</evidence>
<evidence type="ECO:0000313" key="4">
    <source>
        <dbReference type="Proteomes" id="UP000248423"/>
    </source>
</evidence>
<feature type="coiled-coil region" evidence="1">
    <location>
        <begin position="274"/>
        <end position="304"/>
    </location>
</feature>
<dbReference type="VEuPathDB" id="FungiDB:BO78DRAFT_400922"/>
<keyword evidence="1" id="KW-0175">Coiled coil</keyword>
<feature type="compositionally biased region" description="Basic residues" evidence="2">
    <location>
        <begin position="26"/>
        <end position="35"/>
    </location>
</feature>
<evidence type="ECO:0000256" key="1">
    <source>
        <dbReference type="SAM" id="Coils"/>
    </source>
</evidence>
<protein>
    <recommendedName>
        <fullName evidence="5">F-box domain-containing protein</fullName>
    </recommendedName>
</protein>